<sequence length="206" mass="23976">MGKTPIIDSNQSYTFADYFKLNYEPDEIIEYFGYKFQLQSLTLPTTQQNLERLTDLKNRIEESLPYISLTSETARREFLIAPVIMELIHYTHAKVRVEYALNINNQLKGVVDYYYIKADNQLLVIEAKNADLERGIVQLAVELIAFDNWSIIDHPVLYGAVSIGNIWQFVILHRESKQITQDLNLYRVPNDLETLMKILVALMKNL</sequence>
<keyword evidence="2" id="KW-1185">Reference proteome</keyword>
<name>A0A1Z4V1Z0_9CYAN</name>
<dbReference type="OrthoDB" id="466093at2"/>
<organism evidence="1 2">
    <name type="scientific">Dolichospermum compactum NIES-806</name>
    <dbReference type="NCBI Taxonomy" id="1973481"/>
    <lineage>
        <taxon>Bacteria</taxon>
        <taxon>Bacillati</taxon>
        <taxon>Cyanobacteriota</taxon>
        <taxon>Cyanophyceae</taxon>
        <taxon>Nostocales</taxon>
        <taxon>Aphanizomenonaceae</taxon>
        <taxon>Dolichospermum</taxon>
        <taxon>Dolichospermum compactum</taxon>
    </lineage>
</organism>
<accession>A0A1Z4V1Z0</accession>
<dbReference type="EMBL" id="AP018316">
    <property type="protein sequence ID" value="BAZ85551.1"/>
    <property type="molecule type" value="Genomic_DNA"/>
</dbReference>
<dbReference type="AlphaFoldDB" id="A0A1Z4V1Z0"/>
<proteinExistence type="predicted"/>
<dbReference type="KEGG" id="dcm:NIES806_17540"/>
<dbReference type="Proteomes" id="UP000218702">
    <property type="component" value="Chromosome"/>
</dbReference>
<dbReference type="RefSeq" id="WP_096666380.1">
    <property type="nucleotide sequence ID" value="NZ_AP018316.1"/>
</dbReference>
<evidence type="ECO:0000313" key="2">
    <source>
        <dbReference type="Proteomes" id="UP000218702"/>
    </source>
</evidence>
<gene>
    <name evidence="1" type="ORF">NIES806_17540</name>
</gene>
<reference evidence="1 2" key="1">
    <citation type="submission" date="2017-06" db="EMBL/GenBank/DDBJ databases">
        <title>Genome sequencing of cyanobaciteial culture collection at National Institute for Environmental Studies (NIES).</title>
        <authorList>
            <person name="Hirose Y."/>
            <person name="Shimura Y."/>
            <person name="Fujisawa T."/>
            <person name="Nakamura Y."/>
            <person name="Kawachi M."/>
        </authorList>
    </citation>
    <scope>NUCLEOTIDE SEQUENCE [LARGE SCALE GENOMIC DNA]</scope>
    <source>
        <strain evidence="1 2">NIES-806</strain>
    </source>
</reference>
<evidence type="ECO:0008006" key="3">
    <source>
        <dbReference type="Google" id="ProtNLM"/>
    </source>
</evidence>
<evidence type="ECO:0000313" key="1">
    <source>
        <dbReference type="EMBL" id="BAZ85551.1"/>
    </source>
</evidence>
<protein>
    <recommendedName>
        <fullName evidence="3">Type I restriction enzyme R protein N-terminal domain-containing protein</fullName>
    </recommendedName>
</protein>